<dbReference type="InterPro" id="IPR039422">
    <property type="entry name" value="MarR/SlyA-like"/>
</dbReference>
<evidence type="ECO:0000313" key="6">
    <source>
        <dbReference type="Proteomes" id="UP000256541"/>
    </source>
</evidence>
<dbReference type="AlphaFoldDB" id="A0A3E0W651"/>
<dbReference type="InterPro" id="IPR036390">
    <property type="entry name" value="WH_DNA-bd_sf"/>
</dbReference>
<evidence type="ECO:0000313" key="5">
    <source>
        <dbReference type="EMBL" id="RFA17013.1"/>
    </source>
</evidence>
<dbReference type="SUPFAM" id="SSF46785">
    <property type="entry name" value="Winged helix' DNA-binding domain"/>
    <property type="match status" value="1"/>
</dbReference>
<dbReference type="SMART" id="SM00347">
    <property type="entry name" value="HTH_MARR"/>
    <property type="match status" value="1"/>
</dbReference>
<organism evidence="5 6">
    <name type="scientific">Subtercola boreus</name>
    <dbReference type="NCBI Taxonomy" id="120213"/>
    <lineage>
        <taxon>Bacteria</taxon>
        <taxon>Bacillati</taxon>
        <taxon>Actinomycetota</taxon>
        <taxon>Actinomycetes</taxon>
        <taxon>Micrococcales</taxon>
        <taxon>Microbacteriaceae</taxon>
        <taxon>Subtercola</taxon>
    </lineage>
</organism>
<dbReference type="InterPro" id="IPR023187">
    <property type="entry name" value="Tscrpt_reg_MarR-type_CS"/>
</dbReference>
<dbReference type="Pfam" id="PF12802">
    <property type="entry name" value="MarR_2"/>
    <property type="match status" value="1"/>
</dbReference>
<reference evidence="5 6" key="1">
    <citation type="submission" date="2017-04" db="EMBL/GenBank/DDBJ databases">
        <title>Comparative genome analysis of Subtercola boreus.</title>
        <authorList>
            <person name="Cho Y.-J."/>
            <person name="Cho A."/>
            <person name="Kim O.-S."/>
            <person name="Lee J.-I."/>
        </authorList>
    </citation>
    <scope>NUCLEOTIDE SEQUENCE [LARGE SCALE GENOMIC DNA]</scope>
    <source>
        <strain evidence="5 6">P27479</strain>
    </source>
</reference>
<keyword evidence="1" id="KW-0805">Transcription regulation</keyword>
<dbReference type="Gene3D" id="1.10.10.10">
    <property type="entry name" value="Winged helix-like DNA-binding domain superfamily/Winged helix DNA-binding domain"/>
    <property type="match status" value="1"/>
</dbReference>
<name>A0A3E0W651_9MICO</name>
<gene>
    <name evidence="5" type="ORF">B7R22_01555</name>
</gene>
<dbReference type="PROSITE" id="PS50995">
    <property type="entry name" value="HTH_MARR_2"/>
    <property type="match status" value="1"/>
</dbReference>
<dbReference type="Proteomes" id="UP000256541">
    <property type="component" value="Unassembled WGS sequence"/>
</dbReference>
<comment type="caution">
    <text evidence="5">The sequence shown here is derived from an EMBL/GenBank/DDBJ whole genome shotgun (WGS) entry which is preliminary data.</text>
</comment>
<dbReference type="PANTHER" id="PTHR33164">
    <property type="entry name" value="TRANSCRIPTIONAL REGULATOR, MARR FAMILY"/>
    <property type="match status" value="1"/>
</dbReference>
<accession>A0A3E0W651</accession>
<feature type="domain" description="HTH marR-type" evidence="4">
    <location>
        <begin position="42"/>
        <end position="177"/>
    </location>
</feature>
<evidence type="ECO:0000259" key="4">
    <source>
        <dbReference type="PROSITE" id="PS50995"/>
    </source>
</evidence>
<dbReference type="PANTHER" id="PTHR33164:SF43">
    <property type="entry name" value="HTH-TYPE TRANSCRIPTIONAL REPRESSOR YETL"/>
    <property type="match status" value="1"/>
</dbReference>
<evidence type="ECO:0000256" key="3">
    <source>
        <dbReference type="ARBA" id="ARBA00023163"/>
    </source>
</evidence>
<dbReference type="GO" id="GO:0006950">
    <property type="term" value="P:response to stress"/>
    <property type="evidence" value="ECO:0007669"/>
    <property type="project" value="TreeGrafter"/>
</dbReference>
<keyword evidence="2" id="KW-0238">DNA-binding</keyword>
<dbReference type="GO" id="GO:0003700">
    <property type="term" value="F:DNA-binding transcription factor activity"/>
    <property type="evidence" value="ECO:0007669"/>
    <property type="project" value="InterPro"/>
</dbReference>
<evidence type="ECO:0000256" key="1">
    <source>
        <dbReference type="ARBA" id="ARBA00023015"/>
    </source>
</evidence>
<dbReference type="PROSITE" id="PS01117">
    <property type="entry name" value="HTH_MARR_1"/>
    <property type="match status" value="1"/>
</dbReference>
<dbReference type="GO" id="GO:0003677">
    <property type="term" value="F:DNA binding"/>
    <property type="evidence" value="ECO:0007669"/>
    <property type="project" value="UniProtKB-KW"/>
</dbReference>
<dbReference type="EMBL" id="NBXB01000006">
    <property type="protein sequence ID" value="RFA17013.1"/>
    <property type="molecule type" value="Genomic_DNA"/>
</dbReference>
<keyword evidence="3" id="KW-0804">Transcription</keyword>
<dbReference type="InterPro" id="IPR000835">
    <property type="entry name" value="HTH_MarR-typ"/>
</dbReference>
<dbReference type="InterPro" id="IPR036388">
    <property type="entry name" value="WH-like_DNA-bd_sf"/>
</dbReference>
<sequence length="189" mass="21163">MAPRAQPRGHDRAEERRFAGHLFVDVLLGTIHTCLVPNRKKQFELEMPGGWAKKYFFASGALMEAVLRPFDLGNTQWYVLYRLSLVEHLGQRDLTLELGVERATVSGVISALVRKGLVQQSPDPEDQRQKLLSLTPSGLDLWLTLPDPAELIGDIAFAGEDPADIATMNRLLQNATQRLLDYRKGITQS</sequence>
<protein>
    <recommendedName>
        <fullName evidence="4">HTH marR-type domain-containing protein</fullName>
    </recommendedName>
</protein>
<proteinExistence type="predicted"/>
<evidence type="ECO:0000256" key="2">
    <source>
        <dbReference type="ARBA" id="ARBA00023125"/>
    </source>
</evidence>